<evidence type="ECO:0000313" key="3">
    <source>
        <dbReference type="EMBL" id="CRF42830.1"/>
    </source>
</evidence>
<dbReference type="EC" id="2.5.1.16" evidence="2"/>
<evidence type="ECO:0000313" key="5">
    <source>
        <dbReference type="Proteomes" id="UP000038622"/>
    </source>
</evidence>
<evidence type="ECO:0000313" key="2">
    <source>
        <dbReference type="EMBL" id="CRF40922.1"/>
    </source>
</evidence>
<evidence type="ECO:0000256" key="1">
    <source>
        <dbReference type="ARBA" id="ARBA00023066"/>
    </source>
</evidence>
<dbReference type="AlphaFoldDB" id="A0A0K2X3U8"/>
<gene>
    <name evidence="2" type="ORF">HAL011_06930</name>
    <name evidence="3" type="ORF">HAL013_10400</name>
    <name evidence="4" type="ORF">HAL09_09800</name>
</gene>
<evidence type="ECO:0000313" key="4">
    <source>
        <dbReference type="EMBL" id="CRF44398.1"/>
    </source>
</evidence>
<protein>
    <submittedName>
        <fullName evidence="2">Spermidine synthase</fullName>
        <ecNumber evidence="2">2.5.1.16</ecNumber>
    </submittedName>
</protein>
<dbReference type="SUPFAM" id="SSF53335">
    <property type="entry name" value="S-adenosyl-L-methionine-dependent methyltransferases"/>
    <property type="match status" value="1"/>
</dbReference>
<dbReference type="Gene3D" id="3.40.50.150">
    <property type="entry name" value="Vaccinia Virus protein VP39"/>
    <property type="match status" value="1"/>
</dbReference>
<sequence>MFVFKPTKTLEGKSCQATLYHSKMGQIAHITGQQGGLLLQDFPHLEAELLAHIAACTHPKPQDALILGGFNTEIAFELLRHENLKVDFVQEEGVLLEELKDFLPHFASLQSNPNFKQYPKILDLEVKKYDLIFALNTLNAHQIDGLQRMLGTEGILIASTPSPLVEPTAFKQSVQELAPHFSVLMPFLNPYAPLPTSYLFASKQAHPLADMILQKIDMLEGLSHYNEEIHTAAFAQPQRLHQEHLGLFKN</sequence>
<dbReference type="EMBL" id="CDMN01000037">
    <property type="protein sequence ID" value="CRF44398.1"/>
    <property type="molecule type" value="Genomic_DNA"/>
</dbReference>
<organism evidence="2 5">
    <name type="scientific">Helicobacter ailurogastricus</name>
    <dbReference type="NCBI Taxonomy" id="1578720"/>
    <lineage>
        <taxon>Bacteria</taxon>
        <taxon>Pseudomonadati</taxon>
        <taxon>Campylobacterota</taxon>
        <taxon>Epsilonproteobacteria</taxon>
        <taxon>Campylobacterales</taxon>
        <taxon>Helicobacteraceae</taxon>
        <taxon>Helicobacter</taxon>
    </lineage>
</organism>
<dbReference type="InterPro" id="IPR001045">
    <property type="entry name" value="Spermi_synthase"/>
</dbReference>
<dbReference type="OrthoDB" id="9793120at2"/>
<reference evidence="5" key="3">
    <citation type="submission" date="2014-12" db="EMBL/GenBank/DDBJ databases">
        <authorList>
            <person name="Smet A."/>
        </authorList>
    </citation>
    <scope>NUCLEOTIDE SEQUENCE [LARGE SCALE GENOMIC DNA]</scope>
</reference>
<evidence type="ECO:0000313" key="6">
    <source>
        <dbReference type="Proteomes" id="UP000041394"/>
    </source>
</evidence>
<reference evidence="6 7" key="2">
    <citation type="submission" date="2014-12" db="EMBL/GenBank/DDBJ databases">
        <authorList>
            <person name="Jaenicke S."/>
        </authorList>
    </citation>
    <scope>NUCLEOTIDE SEQUENCE [LARGE SCALE GENOMIC DNA]</scope>
</reference>
<keyword evidence="5" id="KW-1185">Reference proteome</keyword>
<dbReference type="EMBL" id="CDML01000019">
    <property type="protein sequence ID" value="CRF40922.1"/>
    <property type="molecule type" value="Genomic_DNA"/>
</dbReference>
<dbReference type="Proteomes" id="UP000041394">
    <property type="component" value="Unassembled WGS sequence"/>
</dbReference>
<keyword evidence="2" id="KW-0808">Transferase</keyword>
<dbReference type="PANTHER" id="PTHR11558">
    <property type="entry name" value="SPERMIDINE/SPERMINE SYNTHASE"/>
    <property type="match status" value="1"/>
</dbReference>
<name>A0A0K2X3U8_9HELI</name>
<dbReference type="PANTHER" id="PTHR11558:SF11">
    <property type="entry name" value="SPERMIDINE SYNTHASE"/>
    <property type="match status" value="1"/>
</dbReference>
<dbReference type="RefSeq" id="WP_053941441.1">
    <property type="nucleotide sequence ID" value="NZ_CDMH01000047.1"/>
</dbReference>
<dbReference type="Proteomes" id="UP000045175">
    <property type="component" value="Unassembled WGS sequence"/>
</dbReference>
<accession>A0A0K2X3U8</accession>
<dbReference type="GO" id="GO:0008295">
    <property type="term" value="P:spermidine biosynthetic process"/>
    <property type="evidence" value="ECO:0007669"/>
    <property type="project" value="UniProtKB-KW"/>
</dbReference>
<evidence type="ECO:0000313" key="7">
    <source>
        <dbReference type="Proteomes" id="UP000045175"/>
    </source>
</evidence>
<dbReference type="STRING" id="1578720.HAL011_06930"/>
<keyword evidence="1" id="KW-0745">Spermidine biosynthesis</keyword>
<dbReference type="GO" id="GO:0005829">
    <property type="term" value="C:cytosol"/>
    <property type="evidence" value="ECO:0007669"/>
    <property type="project" value="TreeGrafter"/>
</dbReference>
<dbReference type="EMBL" id="CDMH01000047">
    <property type="protein sequence ID" value="CRF42830.1"/>
    <property type="molecule type" value="Genomic_DNA"/>
</dbReference>
<proteinExistence type="predicted"/>
<dbReference type="GO" id="GO:0004766">
    <property type="term" value="F:spermidine synthase activity"/>
    <property type="evidence" value="ECO:0007669"/>
    <property type="project" value="UniProtKB-EC"/>
</dbReference>
<dbReference type="InterPro" id="IPR029063">
    <property type="entry name" value="SAM-dependent_MTases_sf"/>
</dbReference>
<reference evidence="2" key="1">
    <citation type="submission" date="2014-12" db="EMBL/GenBank/DDBJ databases">
        <title>Whole genome sequences of four Staphylococcus schleiferi canine isolates.</title>
        <authorList>
            <person name="Misic A.M."/>
            <person name="Cain C."/>
            <person name="Morris D.O."/>
            <person name="Rankin S."/>
            <person name="Beiting D."/>
        </authorList>
    </citation>
    <scope>NUCLEOTIDE SEQUENCE</scope>
    <source>
        <strain evidence="2">ASB11</strain>
        <strain evidence="3">ASB13</strain>
        <strain evidence="4">ASB9</strain>
    </source>
</reference>
<dbReference type="Pfam" id="PF01564">
    <property type="entry name" value="Spermine_synth"/>
    <property type="match status" value="1"/>
</dbReference>
<dbReference type="Proteomes" id="UP000038622">
    <property type="component" value="Unassembled WGS sequence"/>
</dbReference>